<sequence length="64" mass="7495">MTKTIRNSQFAIRNCEQNWKLIHSGLQAPQFIDEKSEIFINIQAHAFRHGVIIANCELEIANWR</sequence>
<name>A0A1Z4GI13_9CYAN</name>
<evidence type="ECO:0000313" key="2">
    <source>
        <dbReference type="Proteomes" id="UP000218287"/>
    </source>
</evidence>
<protein>
    <submittedName>
        <fullName evidence="1">Uncharacterized protein</fullName>
    </submittedName>
</protein>
<dbReference type="Proteomes" id="UP000218287">
    <property type="component" value="Chromosome"/>
</dbReference>
<dbReference type="AlphaFoldDB" id="A0A1Z4GI13"/>
<dbReference type="EMBL" id="AP018174">
    <property type="protein sequence ID" value="BAY17147.1"/>
    <property type="molecule type" value="Genomic_DNA"/>
</dbReference>
<organism evidence="1 2">
    <name type="scientific">Anabaenopsis circularis NIES-21</name>
    <dbReference type="NCBI Taxonomy" id="1085406"/>
    <lineage>
        <taxon>Bacteria</taxon>
        <taxon>Bacillati</taxon>
        <taxon>Cyanobacteriota</taxon>
        <taxon>Cyanophyceae</taxon>
        <taxon>Nostocales</taxon>
        <taxon>Nodulariaceae</taxon>
        <taxon>Anabaenopsis</taxon>
    </lineage>
</organism>
<proteinExistence type="predicted"/>
<keyword evidence="2" id="KW-1185">Reference proteome</keyword>
<evidence type="ECO:0000313" key="1">
    <source>
        <dbReference type="EMBL" id="BAY17147.1"/>
    </source>
</evidence>
<reference evidence="1 2" key="1">
    <citation type="submission" date="2017-06" db="EMBL/GenBank/DDBJ databases">
        <title>Genome sequencing of cyanobaciteial culture collection at National Institute for Environmental Studies (NIES).</title>
        <authorList>
            <person name="Hirose Y."/>
            <person name="Shimura Y."/>
            <person name="Fujisawa T."/>
            <person name="Nakamura Y."/>
            <person name="Kawachi M."/>
        </authorList>
    </citation>
    <scope>NUCLEOTIDE SEQUENCE [LARGE SCALE GENOMIC DNA]</scope>
    <source>
        <strain evidence="1 2">NIES-21</strain>
    </source>
</reference>
<accession>A0A1Z4GI13</accession>
<gene>
    <name evidence="1" type="ORF">NIES21_29820</name>
</gene>